<keyword evidence="1 2" id="KW-0732">Signal</keyword>
<organism evidence="4 5">
    <name type="scientific">Tritonibacter mobilis F1926</name>
    <dbReference type="NCBI Taxonomy" id="1265309"/>
    <lineage>
        <taxon>Bacteria</taxon>
        <taxon>Pseudomonadati</taxon>
        <taxon>Pseudomonadota</taxon>
        <taxon>Alphaproteobacteria</taxon>
        <taxon>Rhodobacterales</taxon>
        <taxon>Paracoccaceae</taxon>
        <taxon>Tritonibacter</taxon>
    </lineage>
</organism>
<dbReference type="SUPFAM" id="SSF56925">
    <property type="entry name" value="OMPA-like"/>
    <property type="match status" value="1"/>
</dbReference>
<dbReference type="OrthoDB" id="268975at2"/>
<evidence type="ECO:0000256" key="1">
    <source>
        <dbReference type="ARBA" id="ARBA00022729"/>
    </source>
</evidence>
<feature type="chain" id="PRO_5008518262" description="Outer membrane protein beta-barrel domain-containing protein" evidence="2">
    <location>
        <begin position="20"/>
        <end position="198"/>
    </location>
</feature>
<proteinExistence type="predicted"/>
<dbReference type="Pfam" id="PF13505">
    <property type="entry name" value="OMP_b-brl"/>
    <property type="match status" value="1"/>
</dbReference>
<feature type="signal peptide" evidence="2">
    <location>
        <begin position="1"/>
        <end position="19"/>
    </location>
</feature>
<dbReference type="InterPro" id="IPR011250">
    <property type="entry name" value="OMP/PagP_B-barrel"/>
</dbReference>
<evidence type="ECO:0000256" key="2">
    <source>
        <dbReference type="SAM" id="SignalP"/>
    </source>
</evidence>
<dbReference type="GeneID" id="28248911"/>
<evidence type="ECO:0000313" key="5">
    <source>
        <dbReference type="Proteomes" id="UP000013243"/>
    </source>
</evidence>
<evidence type="ECO:0000259" key="3">
    <source>
        <dbReference type="Pfam" id="PF13505"/>
    </source>
</evidence>
<name>A0A1B0ZZV4_9RHOB</name>
<dbReference type="RefSeq" id="WP_005652389.1">
    <property type="nucleotide sequence ID" value="NZ_CP015230.1"/>
</dbReference>
<evidence type="ECO:0000313" key="4">
    <source>
        <dbReference type="EMBL" id="ANP39865.1"/>
    </source>
</evidence>
<accession>A0A1B0ZZV4</accession>
<reference evidence="4 5" key="1">
    <citation type="journal article" date="2016" name="ISME J.">
        <title>Global occurrence and heterogeneity of the Roseobacter-clade species Ruegeria mobilis.</title>
        <authorList>
            <person name="Sonnenschein E."/>
            <person name="Gram L."/>
        </authorList>
    </citation>
    <scope>NUCLEOTIDE SEQUENCE [LARGE SCALE GENOMIC DNA]</scope>
    <source>
        <strain evidence="4 5">F1926</strain>
    </source>
</reference>
<dbReference type="Gene3D" id="2.40.160.20">
    <property type="match status" value="1"/>
</dbReference>
<dbReference type="AlphaFoldDB" id="A0A1B0ZZV4"/>
<protein>
    <recommendedName>
        <fullName evidence="3">Outer membrane protein beta-barrel domain-containing protein</fullName>
    </recommendedName>
</protein>
<dbReference type="STRING" id="1265309.K529_003725"/>
<dbReference type="KEGG" id="rmb:K529_003725"/>
<feature type="domain" description="Outer membrane protein beta-barrel" evidence="3">
    <location>
        <begin position="38"/>
        <end position="198"/>
    </location>
</feature>
<dbReference type="EMBL" id="CP015230">
    <property type="protein sequence ID" value="ANP39865.1"/>
    <property type="molecule type" value="Genomic_DNA"/>
</dbReference>
<dbReference type="InterPro" id="IPR027385">
    <property type="entry name" value="Beta-barrel_OMP"/>
</dbReference>
<sequence>MKRIILASTLSISASAAVAGNLEEPVVEPVPTPPAPVVAAAPDTDWTGFYGGLQYGQGEADLSLGGASASEDFDAFGVHGGYNHDFGRYVLGGELMYNDISGDNGGDGDLTSLRARAGMDLGRFMPYVTAGVSHLSLASGGADISENGFTYGVGAEYLVSERFSVGLEYTKSDFSDAGGVAGADLDTDKVQLRASYRF</sequence>
<gene>
    <name evidence="4" type="ORF">K529_003725</name>
</gene>
<dbReference type="Proteomes" id="UP000013243">
    <property type="component" value="Chromosome"/>
</dbReference>